<keyword evidence="2" id="KW-0378">Hydrolase</keyword>
<dbReference type="Proteomes" id="UP000289316">
    <property type="component" value="Unassembled WGS sequence"/>
</dbReference>
<dbReference type="InterPro" id="IPR000073">
    <property type="entry name" value="AB_hydrolase_1"/>
</dbReference>
<dbReference type="PRINTS" id="PR00111">
    <property type="entry name" value="ABHYDROLASE"/>
</dbReference>
<evidence type="ECO:0000313" key="2">
    <source>
        <dbReference type="EMBL" id="RXV70757.1"/>
    </source>
</evidence>
<dbReference type="InterPro" id="IPR029058">
    <property type="entry name" value="AB_hydrolase_fold"/>
</dbReference>
<organism evidence="2 3">
    <name type="scientific">Ligilactobacillus murinus</name>
    <dbReference type="NCBI Taxonomy" id="1622"/>
    <lineage>
        <taxon>Bacteria</taxon>
        <taxon>Bacillati</taxon>
        <taxon>Bacillota</taxon>
        <taxon>Bacilli</taxon>
        <taxon>Lactobacillales</taxon>
        <taxon>Lactobacillaceae</taxon>
        <taxon>Ligilactobacillus</taxon>
    </lineage>
</organism>
<dbReference type="InterPro" id="IPR050471">
    <property type="entry name" value="AB_hydrolase"/>
</dbReference>
<dbReference type="PANTHER" id="PTHR43433">
    <property type="entry name" value="HYDROLASE, ALPHA/BETA FOLD FAMILY PROTEIN"/>
    <property type="match status" value="1"/>
</dbReference>
<comment type="caution">
    <text evidence="2">The sequence shown here is derived from an EMBL/GenBank/DDBJ whole genome shotgun (WGS) entry which is preliminary data.</text>
</comment>
<name>A0A4Q2AMT7_9LACO</name>
<dbReference type="EMBL" id="QZFR01000052">
    <property type="protein sequence ID" value="RXV70757.1"/>
    <property type="molecule type" value="Genomic_DNA"/>
</dbReference>
<feature type="domain" description="AB hydrolase-1" evidence="1">
    <location>
        <begin position="57"/>
        <end position="258"/>
    </location>
</feature>
<gene>
    <name evidence="2" type="ORF">D6C19_07430</name>
</gene>
<dbReference type="Gene3D" id="3.40.50.1820">
    <property type="entry name" value="alpha/beta hydrolase"/>
    <property type="match status" value="1"/>
</dbReference>
<dbReference type="SUPFAM" id="SSF53474">
    <property type="entry name" value="alpha/beta-Hydrolases"/>
    <property type="match status" value="1"/>
</dbReference>
<dbReference type="OrthoDB" id="9773293at2"/>
<dbReference type="AlphaFoldDB" id="A0A4Q2AMT7"/>
<evidence type="ECO:0000259" key="1">
    <source>
        <dbReference type="Pfam" id="PF00561"/>
    </source>
</evidence>
<evidence type="ECO:0000313" key="3">
    <source>
        <dbReference type="Proteomes" id="UP000289316"/>
    </source>
</evidence>
<reference evidence="2 3" key="1">
    <citation type="submission" date="2018-09" db="EMBL/GenBank/DDBJ databases">
        <title>Murine metabolic-syndrome-specific gut microbial biobank.</title>
        <authorList>
            <person name="Liu C."/>
        </authorList>
    </citation>
    <scope>NUCLEOTIDE SEQUENCE [LARGE SCALE GENOMIC DNA]</scope>
    <source>
        <strain evidence="2 3">C-30</strain>
    </source>
</reference>
<dbReference type="RefSeq" id="WP_119448367.1">
    <property type="nucleotide sequence ID" value="NZ_QWMU01000048.1"/>
</dbReference>
<dbReference type="Pfam" id="PF00561">
    <property type="entry name" value="Abhydrolase_1"/>
    <property type="match status" value="1"/>
</dbReference>
<dbReference type="PANTHER" id="PTHR43433:SF1">
    <property type="entry name" value="BLL5160 PROTEIN"/>
    <property type="match status" value="1"/>
</dbReference>
<accession>A0A4Q2AMT7</accession>
<dbReference type="GO" id="GO:0016787">
    <property type="term" value="F:hydrolase activity"/>
    <property type="evidence" value="ECO:0007669"/>
    <property type="project" value="UniProtKB-KW"/>
</dbReference>
<sequence>MDVHVEKQYLIFNKEKNNYLNVSSERIAYRKLGKTKTTPLVMLVHLGATLANWDPKLLDLPGVGASKGKVAVTISKMAKQALAIIKALELKEIDLLGLSMGGMIAQEFVKLDQTLVKHLILVGTGPKGGIGVDQVTQTTFKYMLKAGLTRSDPKRYIFYEHDTAGKAEADKILARLASRPAQYADKKMQVSGFLRQLKAIKRYGTAKPTDLNFITCPTLIVNGDNDLMVPTKNSYVMHQKIKDSQLGIYPKVGHGSLFQYADEFAVTLNDFLG</sequence>
<proteinExistence type="predicted"/>
<protein>
    <submittedName>
        <fullName evidence="2">Alpha/beta hydrolase</fullName>
    </submittedName>
</protein>